<dbReference type="RefSeq" id="WP_417657650.1">
    <property type="nucleotide sequence ID" value="NZ_JBLXDX010000004.1"/>
</dbReference>
<evidence type="ECO:0000313" key="2">
    <source>
        <dbReference type="EMBL" id="PTB88667.1"/>
    </source>
</evidence>
<gene>
    <name evidence="2" type="ORF">C9928_05845</name>
</gene>
<dbReference type="EMBL" id="PYVG01000040">
    <property type="protein sequence ID" value="PTB88667.1"/>
    <property type="molecule type" value="Genomic_DNA"/>
</dbReference>
<sequence>MTSRLASILVVCGMILLGSMLSPSWQARANNVTQQCDELLKNTEQKQAYEECTALEKEVTWKSWFSGQSRSTQFHFLDLFELLFGNSDTKRDFAPKKVR</sequence>
<feature type="signal peptide" evidence="1">
    <location>
        <begin position="1"/>
        <end position="29"/>
    </location>
</feature>
<protein>
    <recommendedName>
        <fullName evidence="4">Secreted protein</fullName>
    </recommendedName>
</protein>
<proteinExistence type="predicted"/>
<evidence type="ECO:0000256" key="1">
    <source>
        <dbReference type="SAM" id="SignalP"/>
    </source>
</evidence>
<dbReference type="Proteomes" id="UP000241514">
    <property type="component" value="Unassembled WGS sequence"/>
</dbReference>
<dbReference type="AlphaFoldDB" id="A0A6N4DFD7"/>
<name>A0A6N4DFD7_9GAMM</name>
<comment type="caution">
    <text evidence="2">The sequence shown here is derived from an EMBL/GenBank/DDBJ whole genome shotgun (WGS) entry which is preliminary data.</text>
</comment>
<keyword evidence="1" id="KW-0732">Signal</keyword>
<evidence type="ECO:0008006" key="4">
    <source>
        <dbReference type="Google" id="ProtNLM"/>
    </source>
</evidence>
<accession>A0A6N4DFD7</accession>
<evidence type="ECO:0000313" key="3">
    <source>
        <dbReference type="Proteomes" id="UP000241514"/>
    </source>
</evidence>
<organism evidence="2 3">
    <name type="scientific">Pseudidiomarina aestuarii</name>
    <dbReference type="NCBI Taxonomy" id="624146"/>
    <lineage>
        <taxon>Bacteria</taxon>
        <taxon>Pseudomonadati</taxon>
        <taxon>Pseudomonadota</taxon>
        <taxon>Gammaproteobacteria</taxon>
        <taxon>Alteromonadales</taxon>
        <taxon>Idiomarinaceae</taxon>
        <taxon>Pseudidiomarina</taxon>
    </lineage>
</organism>
<reference evidence="2 3" key="1">
    <citation type="submission" date="2018-03" db="EMBL/GenBank/DDBJ databases">
        <title>Cross-interface Injection: A General Nanoliter Liquid Handling Method Applied to Single Cells Genome Amplification Automated Nanoliter Liquid Handling Applied to Single Cell Multiple Displacement Amplification.</title>
        <authorList>
            <person name="Yun J."/>
            <person name="Xu P."/>
            <person name="Xu J."/>
            <person name="Dai X."/>
            <person name="Wang Y."/>
            <person name="Zheng X."/>
            <person name="Cao C."/>
            <person name="Yi Q."/>
            <person name="Zhu Y."/>
            <person name="Wang L."/>
            <person name="Dong Z."/>
            <person name="Huang Y."/>
            <person name="Huang L."/>
            <person name="Du W."/>
        </authorList>
    </citation>
    <scope>NUCLEOTIDE SEQUENCE [LARGE SCALE GENOMIC DNA]</scope>
    <source>
        <strain evidence="2 3">A9-4</strain>
    </source>
</reference>
<feature type="chain" id="PRO_5026799324" description="Secreted protein" evidence="1">
    <location>
        <begin position="30"/>
        <end position="99"/>
    </location>
</feature>